<name>A0A432WBX2_9GAMM</name>
<accession>A0A432WBX2</accession>
<evidence type="ECO:0000313" key="1">
    <source>
        <dbReference type="EMBL" id="RUO29553.1"/>
    </source>
</evidence>
<dbReference type="AlphaFoldDB" id="A0A432WBX2"/>
<dbReference type="Proteomes" id="UP000287823">
    <property type="component" value="Unassembled WGS sequence"/>
</dbReference>
<comment type="caution">
    <text evidence="1">The sequence shown here is derived from an EMBL/GenBank/DDBJ whole genome shotgun (WGS) entry which is preliminary data.</text>
</comment>
<keyword evidence="2" id="KW-1185">Reference proteome</keyword>
<protein>
    <submittedName>
        <fullName evidence="1">Uncharacterized protein</fullName>
    </submittedName>
</protein>
<evidence type="ECO:0000313" key="2">
    <source>
        <dbReference type="Proteomes" id="UP000287823"/>
    </source>
</evidence>
<reference evidence="1 2" key="1">
    <citation type="journal article" date="2011" name="Front. Microbiol.">
        <title>Genomic signatures of strain selection and enhancement in Bacillus atrophaeus var. globigii, a historical biowarfare simulant.</title>
        <authorList>
            <person name="Gibbons H.S."/>
            <person name="Broomall S.M."/>
            <person name="McNew L.A."/>
            <person name="Daligault H."/>
            <person name="Chapman C."/>
            <person name="Bruce D."/>
            <person name="Karavis M."/>
            <person name="Krepps M."/>
            <person name="McGregor P.A."/>
            <person name="Hong C."/>
            <person name="Park K.H."/>
            <person name="Akmal A."/>
            <person name="Feldman A."/>
            <person name="Lin J.S."/>
            <person name="Chang W.E."/>
            <person name="Higgs B.W."/>
            <person name="Demirev P."/>
            <person name="Lindquist J."/>
            <person name="Liem A."/>
            <person name="Fochler E."/>
            <person name="Read T.D."/>
            <person name="Tapia R."/>
            <person name="Johnson S."/>
            <person name="Bishop-Lilly K.A."/>
            <person name="Detter C."/>
            <person name="Han C."/>
            <person name="Sozhamannan S."/>
            <person name="Rosenzweig C.N."/>
            <person name="Skowronski E.W."/>
        </authorList>
    </citation>
    <scope>NUCLEOTIDE SEQUENCE [LARGE SCALE GENOMIC DNA]</scope>
    <source>
        <strain evidence="1 2">Y4G10-17</strain>
    </source>
</reference>
<proteinExistence type="predicted"/>
<gene>
    <name evidence="1" type="ORF">CWE14_13910</name>
</gene>
<sequence>MPMAKYKEKLLDEFETRSDEWTFADFERRLGEVRKGASYHDAKGIINDAHSVGKWPNTVKRYLLTNYRAHGNVSSEFSDTFREVCSSVTDSEKEAWGVE</sequence>
<dbReference type="EMBL" id="PIPO01000007">
    <property type="protein sequence ID" value="RUO29553.1"/>
    <property type="molecule type" value="Genomic_DNA"/>
</dbReference>
<dbReference type="RefSeq" id="WP_126799927.1">
    <property type="nucleotide sequence ID" value="NZ_PIPO01000007.1"/>
</dbReference>
<organism evidence="1 2">
    <name type="scientific">Aliidiomarina soli</name>
    <dbReference type="NCBI Taxonomy" id="1928574"/>
    <lineage>
        <taxon>Bacteria</taxon>
        <taxon>Pseudomonadati</taxon>
        <taxon>Pseudomonadota</taxon>
        <taxon>Gammaproteobacteria</taxon>
        <taxon>Alteromonadales</taxon>
        <taxon>Idiomarinaceae</taxon>
        <taxon>Aliidiomarina</taxon>
    </lineage>
</organism>